<dbReference type="AlphaFoldDB" id="A0A9P9ERB6"/>
<dbReference type="Pfam" id="PF02458">
    <property type="entry name" value="Transferase"/>
    <property type="match status" value="1"/>
</dbReference>
<organism evidence="2 3">
    <name type="scientific">Dactylonectria macrodidyma</name>
    <dbReference type="NCBI Taxonomy" id="307937"/>
    <lineage>
        <taxon>Eukaryota</taxon>
        <taxon>Fungi</taxon>
        <taxon>Dikarya</taxon>
        <taxon>Ascomycota</taxon>
        <taxon>Pezizomycotina</taxon>
        <taxon>Sordariomycetes</taxon>
        <taxon>Hypocreomycetidae</taxon>
        <taxon>Hypocreales</taxon>
        <taxon>Nectriaceae</taxon>
        <taxon>Dactylonectria</taxon>
    </lineage>
</organism>
<dbReference type="GO" id="GO:0016747">
    <property type="term" value="F:acyltransferase activity, transferring groups other than amino-acyl groups"/>
    <property type="evidence" value="ECO:0007669"/>
    <property type="project" value="TreeGrafter"/>
</dbReference>
<evidence type="ECO:0000313" key="2">
    <source>
        <dbReference type="EMBL" id="KAH7142067.1"/>
    </source>
</evidence>
<evidence type="ECO:0008006" key="4">
    <source>
        <dbReference type="Google" id="ProtNLM"/>
    </source>
</evidence>
<sequence length="532" mass="59387">MDPPVSLTALSALSSSWVQPAGPVHPRFITCSTLDNLTAPVYPSPSKFFPLDPETDPRQLYEDCKRGLARCIYEHPHLSGIIIKDGTGRNSVEIRPAPYAGTNFEYQDHRDDNDIPSYEEFRNAGWPFGDGERDGLSKLRPKHFPSTQDGDPIVAPQFNVIKGGIVLTMSIAHAIGDLVQFMDFVRSWAQNTYAVANARTKGQPEPPLPQQVAAHLMDRSPLCPNVQIEQDIDKLIARAAKLPHLTLLDPRSPEEICRIMEELFTKARLTHHDLATLPEDELRQELCSVWTFPQSSIKELQHVAQGASPRDTRLSAIDCLTAFVWQRFFIAKWAPDMPGPDPVPETTRIIFAGSVRQRLTPPLPHNYMPACVDLFPVTVKTGDFVSSSPEALAMAAMMVRNSNSNWSEEAFREMLEIAQAHPMSPGLVPRGPIDALVTDHTRASASMLEDWGPGLGRCEALREPYLGRVPPRGELTLLPRWHDGKVDILIAGEAVVLQRLRNDRFMNAMASCQFVMDDFIKRAAKDRLKSKL</sequence>
<dbReference type="InterPro" id="IPR023213">
    <property type="entry name" value="CAT-like_dom_sf"/>
</dbReference>
<name>A0A9P9ERB6_9HYPO</name>
<gene>
    <name evidence="2" type="ORF">EDB81DRAFT_899563</name>
</gene>
<dbReference type="PANTHER" id="PTHR31642">
    <property type="entry name" value="TRICHOTHECENE 3-O-ACETYLTRANSFERASE"/>
    <property type="match status" value="1"/>
</dbReference>
<comment type="caution">
    <text evidence="2">The sequence shown here is derived from an EMBL/GenBank/DDBJ whole genome shotgun (WGS) entry which is preliminary data.</text>
</comment>
<dbReference type="InterPro" id="IPR050317">
    <property type="entry name" value="Plant_Fungal_Acyltransferase"/>
</dbReference>
<dbReference type="PANTHER" id="PTHR31642:SF310">
    <property type="entry name" value="FATTY ALCOHOL:CAFFEOYL-COA ACYLTRANSFERASE"/>
    <property type="match status" value="1"/>
</dbReference>
<keyword evidence="1" id="KW-0808">Transferase</keyword>
<protein>
    <recommendedName>
        <fullName evidence="4">Trichothecene 3-O-acetyltransferase</fullName>
    </recommendedName>
</protein>
<accession>A0A9P9ERB6</accession>
<evidence type="ECO:0000256" key="1">
    <source>
        <dbReference type="ARBA" id="ARBA00022679"/>
    </source>
</evidence>
<dbReference type="Proteomes" id="UP000738349">
    <property type="component" value="Unassembled WGS sequence"/>
</dbReference>
<evidence type="ECO:0000313" key="3">
    <source>
        <dbReference type="Proteomes" id="UP000738349"/>
    </source>
</evidence>
<proteinExistence type="predicted"/>
<reference evidence="2" key="1">
    <citation type="journal article" date="2021" name="Nat. Commun.">
        <title>Genetic determinants of endophytism in the Arabidopsis root mycobiome.</title>
        <authorList>
            <person name="Mesny F."/>
            <person name="Miyauchi S."/>
            <person name="Thiergart T."/>
            <person name="Pickel B."/>
            <person name="Atanasova L."/>
            <person name="Karlsson M."/>
            <person name="Huettel B."/>
            <person name="Barry K.W."/>
            <person name="Haridas S."/>
            <person name="Chen C."/>
            <person name="Bauer D."/>
            <person name="Andreopoulos W."/>
            <person name="Pangilinan J."/>
            <person name="LaButti K."/>
            <person name="Riley R."/>
            <person name="Lipzen A."/>
            <person name="Clum A."/>
            <person name="Drula E."/>
            <person name="Henrissat B."/>
            <person name="Kohler A."/>
            <person name="Grigoriev I.V."/>
            <person name="Martin F.M."/>
            <person name="Hacquard S."/>
        </authorList>
    </citation>
    <scope>NUCLEOTIDE SEQUENCE</scope>
    <source>
        <strain evidence="2">MPI-CAGE-AT-0147</strain>
    </source>
</reference>
<keyword evidence="3" id="KW-1185">Reference proteome</keyword>
<dbReference type="Gene3D" id="3.30.559.10">
    <property type="entry name" value="Chloramphenicol acetyltransferase-like domain"/>
    <property type="match status" value="2"/>
</dbReference>
<dbReference type="OrthoDB" id="429813at2759"/>
<dbReference type="EMBL" id="JAGMUV010000010">
    <property type="protein sequence ID" value="KAH7142067.1"/>
    <property type="molecule type" value="Genomic_DNA"/>
</dbReference>